<name>A0A8H4UUE3_9HYPO</name>
<dbReference type="PANTHER" id="PTHR24148:SF73">
    <property type="entry name" value="HET DOMAIN PROTEIN (AFU_ORTHOLOGUE AFUA_8G01020)"/>
    <property type="match status" value="1"/>
</dbReference>
<gene>
    <name evidence="2" type="ORF">FZEAL_807</name>
</gene>
<dbReference type="OrthoDB" id="4587016at2759"/>
<dbReference type="InterPro" id="IPR052895">
    <property type="entry name" value="HetReg/Transcr_Mod"/>
</dbReference>
<dbReference type="PANTHER" id="PTHR24148">
    <property type="entry name" value="ANKYRIN REPEAT DOMAIN-CONTAINING PROTEIN 39 HOMOLOG-RELATED"/>
    <property type="match status" value="1"/>
</dbReference>
<dbReference type="InterPro" id="IPR010730">
    <property type="entry name" value="HET"/>
</dbReference>
<evidence type="ECO:0000313" key="3">
    <source>
        <dbReference type="Proteomes" id="UP000635477"/>
    </source>
</evidence>
<evidence type="ECO:0000313" key="2">
    <source>
        <dbReference type="EMBL" id="KAF4983866.1"/>
    </source>
</evidence>
<evidence type="ECO:0000259" key="1">
    <source>
        <dbReference type="Pfam" id="PF06985"/>
    </source>
</evidence>
<dbReference type="EMBL" id="JABEYC010000044">
    <property type="protein sequence ID" value="KAF4983866.1"/>
    <property type="molecule type" value="Genomic_DNA"/>
</dbReference>
<dbReference type="AlphaFoldDB" id="A0A8H4UUE3"/>
<comment type="caution">
    <text evidence="2">The sequence shown here is derived from an EMBL/GenBank/DDBJ whole genome shotgun (WGS) entry which is preliminary data.</text>
</comment>
<accession>A0A8H4UUE3</accession>
<reference evidence="2" key="2">
    <citation type="submission" date="2020-05" db="EMBL/GenBank/DDBJ databases">
        <authorList>
            <person name="Kim H.-S."/>
            <person name="Proctor R.H."/>
            <person name="Brown D.W."/>
        </authorList>
    </citation>
    <scope>NUCLEOTIDE SEQUENCE</scope>
    <source>
        <strain evidence="2">NRRL 22465</strain>
    </source>
</reference>
<sequence length="478" mass="54259">MEHQQNFAFSYSDHVLPSTATHIRLVRLHPSIPSTASESGDLHFSSRLSCDLVITPISKPGAYKALSYTWGTSQRPSSLDISGTSFPITSALDAALRYIRSRQEPIVLWVDQICIDQENSAEKEAQVLLMSDVYTKAEQVLVWLGPEADRSDKLMDMWQNVGQRARDLGIEEYFTRERMLELQAVMADPLLEHALARPCHGLIDMASPWFEDLLHAIVHWNERPWFHRVWTVQELCLCSNTVFICGYKTVQVELVWLACTVMSAATRKSIRSHPHTDTEFMELAYKAECHRTGPLMSIQHRRQNFSKNLGTGDELFHLFRKLFVEGDTMATRNRDRIYGLLGLAIDSEKLGIKPDYTSDDPSTIFTSVARRMIQSGRVEMLSFSQFPKEDGLKHLPSWVPDWRPMLVPSYYTITESAENHLLAASGDKKVHVETVQDSDVLGIGGYLVDTVEEVGETWHYGDPHPITHGILKGTWLLS</sequence>
<protein>
    <recommendedName>
        <fullName evidence="1">Heterokaryon incompatibility domain-containing protein</fullName>
    </recommendedName>
</protein>
<proteinExistence type="predicted"/>
<dbReference type="Proteomes" id="UP000635477">
    <property type="component" value="Unassembled WGS sequence"/>
</dbReference>
<feature type="domain" description="Heterokaryon incompatibility" evidence="1">
    <location>
        <begin position="63"/>
        <end position="234"/>
    </location>
</feature>
<reference evidence="2" key="1">
    <citation type="journal article" date="2020" name="BMC Genomics">
        <title>Correction to: Identification and distribution of gene clusters required for synthesis of sphingolipid metabolism inhibitors in diverse species of the filamentous fungus Fusarium.</title>
        <authorList>
            <person name="Kim H.S."/>
            <person name="Lohmar J.M."/>
            <person name="Busman M."/>
            <person name="Brown D.W."/>
            <person name="Naumann T.A."/>
            <person name="Divon H.H."/>
            <person name="Lysoe E."/>
            <person name="Uhlig S."/>
            <person name="Proctor R.H."/>
        </authorList>
    </citation>
    <scope>NUCLEOTIDE SEQUENCE</scope>
    <source>
        <strain evidence="2">NRRL 22465</strain>
    </source>
</reference>
<keyword evidence="3" id="KW-1185">Reference proteome</keyword>
<organism evidence="2 3">
    <name type="scientific">Fusarium zealandicum</name>
    <dbReference type="NCBI Taxonomy" id="1053134"/>
    <lineage>
        <taxon>Eukaryota</taxon>
        <taxon>Fungi</taxon>
        <taxon>Dikarya</taxon>
        <taxon>Ascomycota</taxon>
        <taxon>Pezizomycotina</taxon>
        <taxon>Sordariomycetes</taxon>
        <taxon>Hypocreomycetidae</taxon>
        <taxon>Hypocreales</taxon>
        <taxon>Nectriaceae</taxon>
        <taxon>Fusarium</taxon>
        <taxon>Fusarium staphyleae species complex</taxon>
    </lineage>
</organism>
<dbReference type="Pfam" id="PF06985">
    <property type="entry name" value="HET"/>
    <property type="match status" value="1"/>
</dbReference>